<evidence type="ECO:0000313" key="1">
    <source>
        <dbReference type="EMBL" id="GAG63333.1"/>
    </source>
</evidence>
<dbReference type="EMBL" id="BART01006424">
    <property type="protein sequence ID" value="GAG63333.1"/>
    <property type="molecule type" value="Genomic_DNA"/>
</dbReference>
<evidence type="ECO:0008006" key="2">
    <source>
        <dbReference type="Google" id="ProtNLM"/>
    </source>
</evidence>
<reference evidence="1" key="1">
    <citation type="journal article" date="2014" name="Front. Microbiol.">
        <title>High frequency of phylogenetically diverse reductive dehalogenase-homologous genes in deep subseafloor sedimentary metagenomes.</title>
        <authorList>
            <person name="Kawai M."/>
            <person name="Futagami T."/>
            <person name="Toyoda A."/>
            <person name="Takaki Y."/>
            <person name="Nishi S."/>
            <person name="Hori S."/>
            <person name="Arai W."/>
            <person name="Tsubouchi T."/>
            <person name="Morono Y."/>
            <person name="Uchiyama I."/>
            <person name="Ito T."/>
            <person name="Fujiyama A."/>
            <person name="Inagaki F."/>
            <person name="Takami H."/>
        </authorList>
    </citation>
    <scope>NUCLEOTIDE SEQUENCE</scope>
    <source>
        <strain evidence="1">Expedition CK06-06</strain>
    </source>
</reference>
<dbReference type="AlphaFoldDB" id="X0ZSB8"/>
<name>X0ZSB8_9ZZZZ</name>
<sequence>MVAIIVSLMGGTVHAQPIFDYVNKPDAAYAWEKTDETELASGATVTRLTLTSQVWRGITWRHRLHLLAPADMKYPRTALLVITGGSPNNSEISQLATVAGLLSAPVVILGDIPNQPLYEGLREDALIAFTFQNYLESGDTSWPLLFPMTKAAVKAMDAVEEYTQKQWAVAVDSFFVTGASKRGWTTWFTACVAPQRIKGIAPMVYDNLNLAAQMPHQIEAWGDYSEQIDDYT</sequence>
<dbReference type="SUPFAM" id="SSF53474">
    <property type="entry name" value="alpha/beta-Hydrolases"/>
    <property type="match status" value="1"/>
</dbReference>
<dbReference type="PANTHER" id="PTHR31497">
    <property type="entry name" value="AUTOCRINE PROLIFERATION REPRESSOR PROTEIN A"/>
    <property type="match status" value="1"/>
</dbReference>
<dbReference type="InterPro" id="IPR029058">
    <property type="entry name" value="AB_hydrolase_fold"/>
</dbReference>
<dbReference type="Gene3D" id="3.40.50.1820">
    <property type="entry name" value="alpha/beta hydrolase"/>
    <property type="match status" value="1"/>
</dbReference>
<proteinExistence type="predicted"/>
<dbReference type="Pfam" id="PF10142">
    <property type="entry name" value="PhoPQ_related"/>
    <property type="match status" value="1"/>
</dbReference>
<feature type="non-terminal residue" evidence="1">
    <location>
        <position position="232"/>
    </location>
</feature>
<comment type="caution">
    <text evidence="1">The sequence shown here is derived from an EMBL/GenBank/DDBJ whole genome shotgun (WGS) entry which is preliminary data.</text>
</comment>
<accession>X0ZSB8</accession>
<gene>
    <name evidence="1" type="ORF">S01H4_14659</name>
</gene>
<organism evidence="1">
    <name type="scientific">marine sediment metagenome</name>
    <dbReference type="NCBI Taxonomy" id="412755"/>
    <lineage>
        <taxon>unclassified sequences</taxon>
        <taxon>metagenomes</taxon>
        <taxon>ecological metagenomes</taxon>
    </lineage>
</organism>
<dbReference type="PANTHER" id="PTHR31497:SF0">
    <property type="entry name" value="AUTOCRINE PROLIFERATION REPRESSOR PROTEIN A"/>
    <property type="match status" value="1"/>
</dbReference>
<dbReference type="InterPro" id="IPR009199">
    <property type="entry name" value="PhoPQ-act_pathogen-rel_PqaA"/>
</dbReference>
<protein>
    <recommendedName>
        <fullName evidence="2">PhoPQ-activated pathogenicity-related protein</fullName>
    </recommendedName>
</protein>